<sequence length="183" mass="20963">MGRDRDFSEEVKLKCWDKADLIMGRDPARWRYDRIGTPVMKDFHGKNGLCGWQYDHDTPVSRGGTSELSNCQVMQTMANKSKSSRVHLPDRLAQSASNIQLNQEQRDMIEMAYYGNVHDETGTPICRCITKHQEAVGSIRDHIPACEVKEPMCPPCPKEKTRSQICCGDKQENFRRTVKNDDK</sequence>
<proteinExistence type="predicted"/>
<name>A0A3B6LJ44_WHEAT</name>
<evidence type="ECO:0008006" key="3">
    <source>
        <dbReference type="Google" id="ProtNLM"/>
    </source>
</evidence>
<dbReference type="PANTHER" id="PTHR33427:SF3">
    <property type="entry name" value="HNH ENDONUCLEASE"/>
    <property type="match status" value="1"/>
</dbReference>
<dbReference type="GeneID" id="123116030"/>
<dbReference type="RefSeq" id="XP_044392978.1">
    <property type="nucleotide sequence ID" value="XM_044537043.1"/>
</dbReference>
<accession>A0A3B6LJ44</accession>
<dbReference type="EnsemblPlants" id="TraesCS5B02G168300.1">
    <property type="protein sequence ID" value="TraesCS5B02G168300.1"/>
    <property type="gene ID" value="TraesCS5B02G168300"/>
</dbReference>
<evidence type="ECO:0000313" key="2">
    <source>
        <dbReference type="Proteomes" id="UP000019116"/>
    </source>
</evidence>
<dbReference type="Proteomes" id="UP000019116">
    <property type="component" value="Chromosome 5B"/>
</dbReference>
<gene>
    <name evidence="1" type="primary">LOC123116030</name>
</gene>
<dbReference type="KEGG" id="taes:123116030"/>
<dbReference type="PANTHER" id="PTHR33427">
    <property type="entry name" value="HNH ENDONUCLEASE"/>
    <property type="match status" value="1"/>
</dbReference>
<reference evidence="1" key="2">
    <citation type="submission" date="2018-10" db="UniProtKB">
        <authorList>
            <consortium name="EnsemblPlants"/>
        </authorList>
    </citation>
    <scope>IDENTIFICATION</scope>
</reference>
<dbReference type="OrthoDB" id="1883054at2759"/>
<organism evidence="1">
    <name type="scientific">Triticum aestivum</name>
    <name type="common">Wheat</name>
    <dbReference type="NCBI Taxonomy" id="4565"/>
    <lineage>
        <taxon>Eukaryota</taxon>
        <taxon>Viridiplantae</taxon>
        <taxon>Streptophyta</taxon>
        <taxon>Embryophyta</taxon>
        <taxon>Tracheophyta</taxon>
        <taxon>Spermatophyta</taxon>
        <taxon>Magnoliopsida</taxon>
        <taxon>Liliopsida</taxon>
        <taxon>Poales</taxon>
        <taxon>Poaceae</taxon>
        <taxon>BOP clade</taxon>
        <taxon>Pooideae</taxon>
        <taxon>Triticodae</taxon>
        <taxon>Triticeae</taxon>
        <taxon>Triticinae</taxon>
        <taxon>Triticum</taxon>
    </lineage>
</organism>
<dbReference type="STRING" id="4565.A0A3B6LJ44"/>
<evidence type="ECO:0000313" key="1">
    <source>
        <dbReference type="EnsemblPlants" id="TraesCS5B02G168300.1"/>
    </source>
</evidence>
<dbReference type="Gramene" id="TraesCS5B02G168300.1">
    <property type="protein sequence ID" value="TraesCS5B02G168300.1"/>
    <property type="gene ID" value="TraesCS5B02G168300"/>
</dbReference>
<dbReference type="AlphaFoldDB" id="A0A3B6LJ44"/>
<reference evidence="1" key="1">
    <citation type="submission" date="2018-08" db="EMBL/GenBank/DDBJ databases">
        <authorList>
            <person name="Rossello M."/>
        </authorList>
    </citation>
    <scope>NUCLEOTIDE SEQUENCE [LARGE SCALE GENOMIC DNA]</scope>
    <source>
        <strain evidence="1">cv. Chinese Spring</strain>
    </source>
</reference>
<dbReference type="Gene3D" id="1.10.30.50">
    <property type="match status" value="1"/>
</dbReference>
<protein>
    <recommendedName>
        <fullName evidence="3">HNH domain-containing protein</fullName>
    </recommendedName>
</protein>
<keyword evidence="2" id="KW-1185">Reference proteome</keyword>